<organism evidence="1 2">
    <name type="scientific">Orbilia oligospora</name>
    <name type="common">Nematode-trapping fungus</name>
    <name type="synonym">Arthrobotrys oligospora</name>
    <dbReference type="NCBI Taxonomy" id="2813651"/>
    <lineage>
        <taxon>Eukaryota</taxon>
        <taxon>Fungi</taxon>
        <taxon>Dikarya</taxon>
        <taxon>Ascomycota</taxon>
        <taxon>Pezizomycotina</taxon>
        <taxon>Orbiliomycetes</taxon>
        <taxon>Orbiliales</taxon>
        <taxon>Orbiliaceae</taxon>
        <taxon>Orbilia</taxon>
    </lineage>
</organism>
<gene>
    <name evidence="1" type="ORF">TWF703_010530</name>
</gene>
<comment type="caution">
    <text evidence="1">The sequence shown here is derived from an EMBL/GenBank/DDBJ whole genome shotgun (WGS) entry which is preliminary data.</text>
</comment>
<evidence type="ECO:0000313" key="1">
    <source>
        <dbReference type="EMBL" id="KAF3126272.1"/>
    </source>
</evidence>
<evidence type="ECO:0000313" key="2">
    <source>
        <dbReference type="Proteomes" id="UP000480548"/>
    </source>
</evidence>
<accession>A0A7C8JLB9</accession>
<name>A0A7C8JLB9_ORBOL</name>
<dbReference type="AlphaFoldDB" id="A0A7C8JLB9"/>
<sequence length="171" mass="17379">MPLKDKGLSLERVPHIYPDTSTHKPPLNTYPQCKVYNIVTIKITKAVTIIIPPLTPDIISNRPTAAEPPLDGSAVSESVTLAVGSGKSTSKRVLEVGLSRIDSGGGVLDPPLGSAPFELGGSGPGVLVVGSASSSEVVGSDSAEVVVVNGGARRLNSLSASAEAVAEAETV</sequence>
<dbReference type="Proteomes" id="UP000480548">
    <property type="component" value="Unassembled WGS sequence"/>
</dbReference>
<proteinExistence type="predicted"/>
<reference evidence="1 2" key="1">
    <citation type="submission" date="2019-06" db="EMBL/GenBank/DDBJ databases">
        <authorList>
            <person name="Palmer J.M."/>
        </authorList>
    </citation>
    <scope>NUCLEOTIDE SEQUENCE [LARGE SCALE GENOMIC DNA]</scope>
    <source>
        <strain evidence="1 2">TWF703</strain>
    </source>
</reference>
<dbReference type="EMBL" id="WIQZ01000085">
    <property type="protein sequence ID" value="KAF3126272.1"/>
    <property type="molecule type" value="Genomic_DNA"/>
</dbReference>
<protein>
    <submittedName>
        <fullName evidence="1">Uncharacterized protein</fullName>
    </submittedName>
</protein>